<reference evidence="13" key="1">
    <citation type="submission" date="2017-01" db="EMBL/GenBank/DDBJ databases">
        <title>Comparative genomics of anhydrobiosis in the tardigrade Hypsibius dujardini.</title>
        <authorList>
            <person name="Yoshida Y."/>
            <person name="Koutsovoulos G."/>
            <person name="Laetsch D."/>
            <person name="Stevens L."/>
            <person name="Kumar S."/>
            <person name="Horikawa D."/>
            <person name="Ishino K."/>
            <person name="Komine S."/>
            <person name="Tomita M."/>
            <person name="Blaxter M."/>
            <person name="Arakawa K."/>
        </authorList>
    </citation>
    <scope>NUCLEOTIDE SEQUENCE [LARGE SCALE GENOMIC DNA]</scope>
    <source>
        <strain evidence="13">Z151</strain>
    </source>
</reference>
<evidence type="ECO:0000313" key="13">
    <source>
        <dbReference type="Proteomes" id="UP000192578"/>
    </source>
</evidence>
<sequence>MPGSGKKVLGVELAPASVPLERRLQTLAAFGAFLIFTFGGATSLIVLIYLLFGRFWWISFLYAIWYIYDWDSSSRGGHRLQWVRGLRSQKYLRDFFPIKLHKTAELDPNQNYIMGYHPHGVMSIGGFNNFGTDATGFPDKFPGIKPYFLTLKLLHQLPIYREYISAYGVCDVSKESIEYILRQPTKGNAVVIVIGGAKESLEANPHHTTDAERIVLLNRKGFVKMALRQGANLVPVYSFGENDIYHLVLDNEPGSRVRKFQRAWQKLFGFAPIIFAGRGLFNYNFGMVPYRVPINTVVGKPIIVEKDPSPSQEKIDNLHERYMKELRTLFDDHKGKYGYGEQKIEFIE</sequence>
<evidence type="ECO:0000256" key="7">
    <source>
        <dbReference type="ARBA" id="ARBA00022989"/>
    </source>
</evidence>
<evidence type="ECO:0000256" key="9">
    <source>
        <dbReference type="ARBA" id="ARBA00023136"/>
    </source>
</evidence>
<evidence type="ECO:0000256" key="10">
    <source>
        <dbReference type="ARBA" id="ARBA00023315"/>
    </source>
</evidence>
<dbReference type="EC" id="2.3.1.-" evidence="11"/>
<evidence type="ECO:0000256" key="3">
    <source>
        <dbReference type="ARBA" id="ARBA00022516"/>
    </source>
</evidence>
<dbReference type="EMBL" id="MTYJ01000108">
    <property type="protein sequence ID" value="OQV14216.1"/>
    <property type="molecule type" value="Genomic_DNA"/>
</dbReference>
<keyword evidence="13" id="KW-1185">Reference proteome</keyword>
<keyword evidence="4 11" id="KW-0808">Transferase</keyword>
<comment type="subcellular location">
    <subcellularLocation>
        <location evidence="1 11">Endoplasmic reticulum membrane</location>
        <topology evidence="1 11">Multi-pass membrane protein</topology>
    </subcellularLocation>
</comment>
<keyword evidence="8" id="KW-0443">Lipid metabolism</keyword>
<evidence type="ECO:0000256" key="4">
    <source>
        <dbReference type="ARBA" id="ARBA00022679"/>
    </source>
</evidence>
<evidence type="ECO:0000256" key="11">
    <source>
        <dbReference type="RuleBase" id="RU367023"/>
    </source>
</evidence>
<dbReference type="CDD" id="cd07987">
    <property type="entry name" value="LPLAT_MGAT-like"/>
    <property type="match status" value="1"/>
</dbReference>
<organism evidence="12 13">
    <name type="scientific">Hypsibius exemplaris</name>
    <name type="common">Freshwater tardigrade</name>
    <dbReference type="NCBI Taxonomy" id="2072580"/>
    <lineage>
        <taxon>Eukaryota</taxon>
        <taxon>Metazoa</taxon>
        <taxon>Ecdysozoa</taxon>
        <taxon>Tardigrada</taxon>
        <taxon>Eutardigrada</taxon>
        <taxon>Parachela</taxon>
        <taxon>Hypsibioidea</taxon>
        <taxon>Hypsibiidae</taxon>
        <taxon>Hypsibius</taxon>
    </lineage>
</organism>
<name>A0A1W0WG86_HYPEX</name>
<evidence type="ECO:0000256" key="6">
    <source>
        <dbReference type="ARBA" id="ARBA00022824"/>
    </source>
</evidence>
<dbReference type="PANTHER" id="PTHR12317:SF79">
    <property type="entry name" value="ACYLTRANSFERASE"/>
    <property type="match status" value="1"/>
</dbReference>
<keyword evidence="7 11" id="KW-1133">Transmembrane helix</keyword>
<keyword evidence="5 11" id="KW-0812">Transmembrane</keyword>
<comment type="caution">
    <text evidence="12">The sequence shown here is derived from an EMBL/GenBank/DDBJ whole genome shotgun (WGS) entry which is preliminary data.</text>
</comment>
<dbReference type="InterPro" id="IPR007130">
    <property type="entry name" value="DAGAT"/>
</dbReference>
<comment type="similarity">
    <text evidence="2 11">Belongs to the diacylglycerol acyltransferase family.</text>
</comment>
<gene>
    <name evidence="12" type="ORF">BV898_11571</name>
</gene>
<dbReference type="AlphaFoldDB" id="A0A1W0WG86"/>
<evidence type="ECO:0000256" key="1">
    <source>
        <dbReference type="ARBA" id="ARBA00004477"/>
    </source>
</evidence>
<dbReference type="GO" id="GO:0004144">
    <property type="term" value="F:diacylglycerol O-acyltransferase activity"/>
    <property type="evidence" value="ECO:0007669"/>
    <property type="project" value="TreeGrafter"/>
</dbReference>
<keyword evidence="6 11" id="KW-0256">Endoplasmic reticulum</keyword>
<keyword evidence="9 11" id="KW-0472">Membrane</keyword>
<protein>
    <recommendedName>
        <fullName evidence="11">Acyltransferase</fullName>
        <ecNumber evidence="11">2.3.1.-</ecNumber>
    </recommendedName>
</protein>
<evidence type="ECO:0000313" key="12">
    <source>
        <dbReference type="EMBL" id="OQV14216.1"/>
    </source>
</evidence>
<evidence type="ECO:0000256" key="5">
    <source>
        <dbReference type="ARBA" id="ARBA00022692"/>
    </source>
</evidence>
<keyword evidence="10" id="KW-0012">Acyltransferase</keyword>
<feature type="transmembrane region" description="Helical" evidence="11">
    <location>
        <begin position="27"/>
        <end position="52"/>
    </location>
</feature>
<comment type="caution">
    <text evidence="11">Lacks conserved residue(s) required for the propagation of feature annotation.</text>
</comment>
<proteinExistence type="inferred from homology"/>
<accession>A0A1W0WG86</accession>
<dbReference type="Pfam" id="PF03982">
    <property type="entry name" value="DAGAT"/>
    <property type="match status" value="1"/>
</dbReference>
<dbReference type="OrthoDB" id="264532at2759"/>
<dbReference type="PANTHER" id="PTHR12317">
    <property type="entry name" value="DIACYLGLYCEROL O-ACYLTRANSFERASE"/>
    <property type="match status" value="1"/>
</dbReference>
<keyword evidence="3" id="KW-0444">Lipid biosynthesis</keyword>
<dbReference type="Proteomes" id="UP000192578">
    <property type="component" value="Unassembled WGS sequence"/>
</dbReference>
<dbReference type="GO" id="GO:0005789">
    <property type="term" value="C:endoplasmic reticulum membrane"/>
    <property type="evidence" value="ECO:0007669"/>
    <property type="project" value="UniProtKB-SubCell"/>
</dbReference>
<dbReference type="GO" id="GO:0019432">
    <property type="term" value="P:triglyceride biosynthetic process"/>
    <property type="evidence" value="ECO:0007669"/>
    <property type="project" value="TreeGrafter"/>
</dbReference>
<evidence type="ECO:0000256" key="2">
    <source>
        <dbReference type="ARBA" id="ARBA00005420"/>
    </source>
</evidence>
<evidence type="ECO:0000256" key="8">
    <source>
        <dbReference type="ARBA" id="ARBA00023098"/>
    </source>
</evidence>